<dbReference type="Pfam" id="PF07724">
    <property type="entry name" value="AAA_2"/>
    <property type="match status" value="1"/>
</dbReference>
<keyword evidence="3 7" id="KW-0547">Nucleotide-binding</keyword>
<dbReference type="RefSeq" id="WP_106876466.1">
    <property type="nucleotide sequence ID" value="NZ_PYEP01000002.1"/>
</dbReference>
<dbReference type="Gene3D" id="3.40.50.300">
    <property type="entry name" value="P-loop containing nucleotide triphosphate hydrolases"/>
    <property type="match status" value="3"/>
</dbReference>
<dbReference type="SUPFAM" id="SSF52540">
    <property type="entry name" value="P-loop containing nucleoside triphosphate hydrolases"/>
    <property type="match status" value="2"/>
</dbReference>
<dbReference type="GO" id="GO:0005737">
    <property type="term" value="C:cytoplasm"/>
    <property type="evidence" value="ECO:0007669"/>
    <property type="project" value="TreeGrafter"/>
</dbReference>
<reference evidence="9 10" key="1">
    <citation type="submission" date="2018-03" db="EMBL/GenBank/DDBJ databases">
        <title>Draft genome sequence of the first documented clinical Siccibacter turicensis isolate in Austria.</title>
        <authorList>
            <person name="Lepuschitz S."/>
            <person name="Pekard-Amenitsch S."/>
            <person name="Haunold R."/>
            <person name="Schill S."/>
            <person name="Mach R."/>
            <person name="Allerberger F."/>
            <person name="Ruppitsch W."/>
            <person name="Forsythe S.J."/>
        </authorList>
    </citation>
    <scope>NUCLEOTIDE SEQUENCE [LARGE SCALE GENOMIC DNA]</scope>
    <source>
        <strain evidence="9 10">6100069499-17</strain>
    </source>
</reference>
<dbReference type="PANTHER" id="PTHR11638">
    <property type="entry name" value="ATP-DEPENDENT CLP PROTEASE"/>
    <property type="match status" value="1"/>
</dbReference>
<dbReference type="InterPro" id="IPR018368">
    <property type="entry name" value="ClpA/B_CS1"/>
</dbReference>
<keyword evidence="2 6" id="KW-0677">Repeat</keyword>
<dbReference type="NCBIfam" id="TIGR03345">
    <property type="entry name" value="VI_ClpV1"/>
    <property type="match status" value="1"/>
</dbReference>
<dbReference type="InterPro" id="IPR036628">
    <property type="entry name" value="Clp_N_dom_sf"/>
</dbReference>
<dbReference type="InterPro" id="IPR019489">
    <property type="entry name" value="Clp_ATPase_C"/>
</dbReference>
<keyword evidence="4 7" id="KW-0067">ATP-binding</keyword>
<dbReference type="InterPro" id="IPR050130">
    <property type="entry name" value="ClpA_ClpB"/>
</dbReference>
<dbReference type="InterPro" id="IPR017729">
    <property type="entry name" value="ATPase_T6SS_ClpV1"/>
</dbReference>
<evidence type="ECO:0000313" key="9">
    <source>
        <dbReference type="EMBL" id="PSN08737.1"/>
    </source>
</evidence>
<dbReference type="InterPro" id="IPR001270">
    <property type="entry name" value="ClpA/B"/>
</dbReference>
<dbReference type="OrthoDB" id="9803641at2"/>
<dbReference type="Gene3D" id="1.10.8.60">
    <property type="match status" value="1"/>
</dbReference>
<keyword evidence="5 7" id="KW-0143">Chaperone</keyword>
<organism evidence="9 10">
    <name type="scientific">Siccibacter turicensis</name>
    <dbReference type="NCBI Taxonomy" id="357233"/>
    <lineage>
        <taxon>Bacteria</taxon>
        <taxon>Pseudomonadati</taxon>
        <taxon>Pseudomonadota</taxon>
        <taxon>Gammaproteobacteria</taxon>
        <taxon>Enterobacterales</taxon>
        <taxon>Enterobacteriaceae</taxon>
        <taxon>Siccibacter</taxon>
    </lineage>
</organism>
<dbReference type="SMART" id="SM01086">
    <property type="entry name" value="ClpB_D2-small"/>
    <property type="match status" value="1"/>
</dbReference>
<keyword evidence="10" id="KW-1185">Reference proteome</keyword>
<evidence type="ECO:0000256" key="7">
    <source>
        <dbReference type="RuleBase" id="RU004432"/>
    </source>
</evidence>
<proteinExistence type="inferred from homology"/>
<dbReference type="InterPro" id="IPR028299">
    <property type="entry name" value="ClpA/B_CS2"/>
</dbReference>
<dbReference type="PROSITE" id="PS00870">
    <property type="entry name" value="CLPAB_1"/>
    <property type="match status" value="1"/>
</dbReference>
<dbReference type="PRINTS" id="PR00300">
    <property type="entry name" value="CLPPROTEASEA"/>
</dbReference>
<dbReference type="Proteomes" id="UP000240212">
    <property type="component" value="Unassembled WGS sequence"/>
</dbReference>
<dbReference type="Gene3D" id="1.10.1780.10">
    <property type="entry name" value="Clp, N-terminal domain"/>
    <property type="match status" value="1"/>
</dbReference>
<evidence type="ECO:0000256" key="2">
    <source>
        <dbReference type="ARBA" id="ARBA00022737"/>
    </source>
</evidence>
<dbReference type="InterPro" id="IPR027417">
    <property type="entry name" value="P-loop_NTPase"/>
</dbReference>
<dbReference type="SUPFAM" id="SSF81923">
    <property type="entry name" value="Double Clp-N motif"/>
    <property type="match status" value="1"/>
</dbReference>
<dbReference type="PANTHER" id="PTHR11638:SF184">
    <property type="entry name" value="ATPASE WITH CHAPERONE ACTIVITY"/>
    <property type="match status" value="1"/>
</dbReference>
<evidence type="ECO:0000256" key="1">
    <source>
        <dbReference type="ARBA" id="ARBA00008675"/>
    </source>
</evidence>
<dbReference type="EMBL" id="PYEP01000002">
    <property type="protein sequence ID" value="PSN08737.1"/>
    <property type="molecule type" value="Genomic_DNA"/>
</dbReference>
<dbReference type="FunFam" id="3.40.50.300:FF:000025">
    <property type="entry name" value="ATP-dependent Clp protease subunit"/>
    <property type="match status" value="1"/>
</dbReference>
<protein>
    <submittedName>
        <fullName evidence="9">Type VI secretion system ATPase TssH</fullName>
    </submittedName>
</protein>
<evidence type="ECO:0000256" key="3">
    <source>
        <dbReference type="ARBA" id="ARBA00022741"/>
    </source>
</evidence>
<gene>
    <name evidence="9" type="primary">clpV</name>
    <name evidence="9" type="ORF">C7G83_05100</name>
</gene>
<accession>A0A2P8VME6</accession>
<dbReference type="SMART" id="SM00382">
    <property type="entry name" value="AAA"/>
    <property type="match status" value="2"/>
</dbReference>
<evidence type="ECO:0000256" key="6">
    <source>
        <dbReference type="PROSITE-ProRule" id="PRU01251"/>
    </source>
</evidence>
<comment type="caution">
    <text evidence="9">The sequence shown here is derived from an EMBL/GenBank/DDBJ whole genome shotgun (WGS) entry which is preliminary data.</text>
</comment>
<comment type="similarity">
    <text evidence="1 7">Belongs to the ClpA/ClpB family.</text>
</comment>
<dbReference type="GO" id="GO:0005524">
    <property type="term" value="F:ATP binding"/>
    <property type="evidence" value="ECO:0007669"/>
    <property type="project" value="UniProtKB-KW"/>
</dbReference>
<evidence type="ECO:0000259" key="8">
    <source>
        <dbReference type="PROSITE" id="PS51903"/>
    </source>
</evidence>
<evidence type="ECO:0000313" key="10">
    <source>
        <dbReference type="Proteomes" id="UP000240212"/>
    </source>
</evidence>
<feature type="domain" description="Clp R" evidence="8">
    <location>
        <begin position="9"/>
        <end position="151"/>
    </location>
</feature>
<dbReference type="InterPro" id="IPR041546">
    <property type="entry name" value="ClpA/ClpB_AAA_lid"/>
</dbReference>
<dbReference type="PROSITE" id="PS00871">
    <property type="entry name" value="CLPAB_2"/>
    <property type="match status" value="1"/>
</dbReference>
<evidence type="ECO:0000256" key="5">
    <source>
        <dbReference type="ARBA" id="ARBA00023186"/>
    </source>
</evidence>
<dbReference type="STRING" id="1388748.GCA_000463155_03187"/>
<dbReference type="GO" id="GO:0016887">
    <property type="term" value="F:ATP hydrolysis activity"/>
    <property type="evidence" value="ECO:0007669"/>
    <property type="project" value="InterPro"/>
</dbReference>
<name>A0A2P8VME6_9ENTR</name>
<dbReference type="InterPro" id="IPR003593">
    <property type="entry name" value="AAA+_ATPase"/>
</dbReference>
<dbReference type="Pfam" id="PF00004">
    <property type="entry name" value="AAA"/>
    <property type="match status" value="1"/>
</dbReference>
<dbReference type="CDD" id="cd00009">
    <property type="entry name" value="AAA"/>
    <property type="match status" value="1"/>
</dbReference>
<sequence length="881" mass="96409">MAITRKSLFGKLNTTLYRSIESATALCKLKGNPYVELIHWINQLWTQDQSNDLKLIITYFRIDADTLERELAASLSRLPGGSSTISDFSWQIELAIERAWVYASLECACTRIRSGQLLAAILESMELRRALFAIAPSLERIALEILNREFDSITDSSPEVFEAAQDGADAPGESINALSVRQSGNLANYSTDLTALARDGKIDPVLGRDHEIGTMIDILLRRRQNNPLLTGEAGVGKTAVVEGLALAIVAGNVPPALSQVRLLALDIVALSAGASMKGEFEARLKGVLEEATASPDPVVLFIDEVHTLIGAGGASGTGDAANLLKPMLARGQLRVIGATTWSEFKKHIEKDPALTRRFQVLQVAEPVEDTATAMLRGLVPMLEKHHGVWIMDEALQAAVRLSHRYIPARQLPDKAISLLDTACARVAVAQHALPAELQTLKFRMETIQNELILLDKASQFGKDNADKKGLLQQRFDACLQEASTLEVRWQTEKEQVQQVVSLRNALQDAVTQGNVNNDDIEARKLTLAECEAHLDALRREKPLVQSEVNAGVVANIVADWTGIPVGQMLKDDVRAVLELPQRLSARVIGQDHALSEIGESIMIARAGLGDPQKPIGVFMLVGPSGIGKTETALAIAESLYGGEQNLITINMSEYQEAHTVSSLKGSPPGYVGYGEGGVLTEAVRRKPYSVVLLDEIEKAHPDVHELFYQVFDKGWMEDGEGRYIDFKNTIILLTSNVGSEILSGAYSDTETRTDDAKINEALQSALLDVFPAAFMGRMSVIPYIPLDNESLKTIVGLHLERIAKRLGTQYTLGFHYSGDVVDFIIAQAPVAETGVRTLIRYIEKNIMPLLGGFILRHNDDLTDKILELTLDDKKRFAVALI</sequence>
<dbReference type="InterPro" id="IPR004176">
    <property type="entry name" value="Clp_R_N"/>
</dbReference>
<dbReference type="Pfam" id="PF10431">
    <property type="entry name" value="ClpB_D2-small"/>
    <property type="match status" value="1"/>
</dbReference>
<dbReference type="PROSITE" id="PS51903">
    <property type="entry name" value="CLP_R"/>
    <property type="match status" value="1"/>
</dbReference>
<evidence type="ECO:0000256" key="4">
    <source>
        <dbReference type="ARBA" id="ARBA00022840"/>
    </source>
</evidence>
<dbReference type="Pfam" id="PF17871">
    <property type="entry name" value="AAA_lid_9"/>
    <property type="match status" value="1"/>
</dbReference>
<dbReference type="InterPro" id="IPR003959">
    <property type="entry name" value="ATPase_AAA_core"/>
</dbReference>
<dbReference type="CDD" id="cd19499">
    <property type="entry name" value="RecA-like_ClpB_Hsp104-like"/>
    <property type="match status" value="1"/>
</dbReference>
<dbReference type="AlphaFoldDB" id="A0A2P8VME6"/>
<dbReference type="GO" id="GO:0034605">
    <property type="term" value="P:cellular response to heat"/>
    <property type="evidence" value="ECO:0007669"/>
    <property type="project" value="TreeGrafter"/>
</dbReference>